<keyword evidence="1" id="KW-0812">Transmembrane</keyword>
<evidence type="ECO:0000313" key="4">
    <source>
        <dbReference type="Proteomes" id="UP000305267"/>
    </source>
</evidence>
<gene>
    <name evidence="3" type="ORF">FF100_00210</name>
</gene>
<dbReference type="EMBL" id="VDDA01000001">
    <property type="protein sequence ID" value="TNC15737.1"/>
    <property type="molecule type" value="Genomic_DNA"/>
</dbReference>
<comment type="caution">
    <text evidence="3">The sequence shown here is derived from an EMBL/GenBank/DDBJ whole genome shotgun (WGS) entry which is preliminary data.</text>
</comment>
<dbReference type="Gene3D" id="3.30.70.270">
    <property type="match status" value="1"/>
</dbReference>
<dbReference type="Pfam" id="PF00990">
    <property type="entry name" value="GGDEF"/>
    <property type="match status" value="1"/>
</dbReference>
<sequence length="394" mass="41034">MLDPSPTYLLPRIAPLRWLVDPGLDLPGDLRIRLIATLLSSAPTMVLGAMGMLIVEGVAAIRNPGSVFPGLLAMDVALLGFRVVLIRRLHRAVAAGRPAPTDLMLATSLAWAVMVGLATALCAASGDRVVQVLGPLTMMGILSGIVTRNYAAPRHALTMIALCSLPMTLVFLVEYRDAWFLAGLVLGVLFVVSMRATTVRLNRTYVEVLLAKRESQLRATHDALTGLRNRTGLMDDLAARLRCGAGSLALLYLDLDGFKAVNDGLGHAAGDALLVEVAGRIGAAIPEEWQAARFGGDEFVILACGERVHEAASVAARLIEAVKAPNGVGIGVGVSVGIGWALPGMTPEALLAAADAALYRAKAAGKGRLATAGAKTDLAAAPPGPRSAARVGWG</sequence>
<reference evidence="3 4" key="1">
    <citation type="submission" date="2019-06" db="EMBL/GenBank/DDBJ databases">
        <title>Genome of Methylobacterium sp. 17Sr1-39.</title>
        <authorList>
            <person name="Seo T."/>
        </authorList>
    </citation>
    <scope>NUCLEOTIDE SEQUENCE [LARGE SCALE GENOMIC DNA]</scope>
    <source>
        <strain evidence="3 4">17Sr1-39</strain>
    </source>
</reference>
<feature type="transmembrane region" description="Helical" evidence="1">
    <location>
        <begin position="179"/>
        <end position="197"/>
    </location>
</feature>
<keyword evidence="4" id="KW-1185">Reference proteome</keyword>
<accession>A0A5C4LRR2</accession>
<dbReference type="InterPro" id="IPR043128">
    <property type="entry name" value="Rev_trsase/Diguanyl_cyclase"/>
</dbReference>
<organism evidence="3 4">
    <name type="scientific">Methylobacterium terricola</name>
    <dbReference type="NCBI Taxonomy" id="2583531"/>
    <lineage>
        <taxon>Bacteria</taxon>
        <taxon>Pseudomonadati</taxon>
        <taxon>Pseudomonadota</taxon>
        <taxon>Alphaproteobacteria</taxon>
        <taxon>Hyphomicrobiales</taxon>
        <taxon>Methylobacteriaceae</taxon>
        <taxon>Methylobacterium</taxon>
    </lineage>
</organism>
<dbReference type="PANTHER" id="PTHR44757">
    <property type="entry name" value="DIGUANYLATE CYCLASE DGCP"/>
    <property type="match status" value="1"/>
</dbReference>
<evidence type="ECO:0000259" key="2">
    <source>
        <dbReference type="PROSITE" id="PS50887"/>
    </source>
</evidence>
<feature type="transmembrane region" description="Helical" evidence="1">
    <location>
        <begin position="34"/>
        <end position="55"/>
    </location>
</feature>
<dbReference type="CDD" id="cd01949">
    <property type="entry name" value="GGDEF"/>
    <property type="match status" value="1"/>
</dbReference>
<protein>
    <submittedName>
        <fullName evidence="3">GGDEF domain-containing protein</fullName>
    </submittedName>
</protein>
<dbReference type="Proteomes" id="UP000305267">
    <property type="component" value="Unassembled WGS sequence"/>
</dbReference>
<keyword evidence="1" id="KW-0472">Membrane</keyword>
<keyword evidence="1" id="KW-1133">Transmembrane helix</keyword>
<dbReference type="AlphaFoldDB" id="A0A5C4LRR2"/>
<dbReference type="SUPFAM" id="SSF55073">
    <property type="entry name" value="Nucleotide cyclase"/>
    <property type="match status" value="1"/>
</dbReference>
<dbReference type="InterPro" id="IPR052155">
    <property type="entry name" value="Biofilm_reg_signaling"/>
</dbReference>
<feature type="transmembrane region" description="Helical" evidence="1">
    <location>
        <begin position="132"/>
        <end position="151"/>
    </location>
</feature>
<name>A0A5C4LRR2_9HYPH</name>
<feature type="transmembrane region" description="Helical" evidence="1">
    <location>
        <begin position="105"/>
        <end position="126"/>
    </location>
</feature>
<dbReference type="OrthoDB" id="9812260at2"/>
<dbReference type="NCBIfam" id="TIGR00254">
    <property type="entry name" value="GGDEF"/>
    <property type="match status" value="1"/>
</dbReference>
<dbReference type="RefSeq" id="WP_139033560.1">
    <property type="nucleotide sequence ID" value="NZ_VDDA01000001.1"/>
</dbReference>
<feature type="transmembrane region" description="Helical" evidence="1">
    <location>
        <begin position="67"/>
        <end position="85"/>
    </location>
</feature>
<proteinExistence type="predicted"/>
<feature type="domain" description="GGDEF" evidence="2">
    <location>
        <begin position="246"/>
        <end position="374"/>
    </location>
</feature>
<feature type="transmembrane region" description="Helical" evidence="1">
    <location>
        <begin position="156"/>
        <end position="173"/>
    </location>
</feature>
<evidence type="ECO:0000313" key="3">
    <source>
        <dbReference type="EMBL" id="TNC15737.1"/>
    </source>
</evidence>
<dbReference type="SMART" id="SM00267">
    <property type="entry name" value="GGDEF"/>
    <property type="match status" value="1"/>
</dbReference>
<dbReference type="InterPro" id="IPR029787">
    <property type="entry name" value="Nucleotide_cyclase"/>
</dbReference>
<dbReference type="InterPro" id="IPR000160">
    <property type="entry name" value="GGDEF_dom"/>
</dbReference>
<dbReference type="PROSITE" id="PS50887">
    <property type="entry name" value="GGDEF"/>
    <property type="match status" value="1"/>
</dbReference>
<evidence type="ECO:0000256" key="1">
    <source>
        <dbReference type="SAM" id="Phobius"/>
    </source>
</evidence>
<dbReference type="PANTHER" id="PTHR44757:SF2">
    <property type="entry name" value="BIOFILM ARCHITECTURE MAINTENANCE PROTEIN MBAA"/>
    <property type="match status" value="1"/>
</dbReference>